<evidence type="ECO:0000313" key="3">
    <source>
        <dbReference type="Proteomes" id="UP000054248"/>
    </source>
</evidence>
<evidence type="ECO:0000313" key="2">
    <source>
        <dbReference type="EMBL" id="KIO29667.1"/>
    </source>
</evidence>
<accession>A0A0C3M7J6</accession>
<protein>
    <submittedName>
        <fullName evidence="2">Uncharacterized protein</fullName>
    </submittedName>
</protein>
<gene>
    <name evidence="2" type="ORF">M407DRAFT_164686</name>
</gene>
<sequence>MPELRGPEEDGISRVECGPPRPSRSNSPLTGLLPTLLLKSLYTWLSPRLLFVAMFQDVDPMDLTWWKRDGQSPPRSTYHIYIIQN</sequence>
<dbReference type="AlphaFoldDB" id="A0A0C3M7J6"/>
<reference evidence="2 3" key="1">
    <citation type="submission" date="2014-04" db="EMBL/GenBank/DDBJ databases">
        <authorList>
            <consortium name="DOE Joint Genome Institute"/>
            <person name="Kuo A."/>
            <person name="Girlanda M."/>
            <person name="Perotto S."/>
            <person name="Kohler A."/>
            <person name="Nagy L.G."/>
            <person name="Floudas D."/>
            <person name="Copeland A."/>
            <person name="Barry K.W."/>
            <person name="Cichocki N."/>
            <person name="Veneault-Fourrey C."/>
            <person name="LaButti K."/>
            <person name="Lindquist E.A."/>
            <person name="Lipzen A."/>
            <person name="Lundell T."/>
            <person name="Morin E."/>
            <person name="Murat C."/>
            <person name="Sun H."/>
            <person name="Tunlid A."/>
            <person name="Henrissat B."/>
            <person name="Grigoriev I.V."/>
            <person name="Hibbett D.S."/>
            <person name="Martin F."/>
            <person name="Nordberg H.P."/>
            <person name="Cantor M.N."/>
            <person name="Hua S.X."/>
        </authorList>
    </citation>
    <scope>NUCLEOTIDE SEQUENCE [LARGE SCALE GENOMIC DNA]</scope>
    <source>
        <strain evidence="2 3">MUT 4182</strain>
    </source>
</reference>
<organism evidence="2 3">
    <name type="scientific">Tulasnella calospora MUT 4182</name>
    <dbReference type="NCBI Taxonomy" id="1051891"/>
    <lineage>
        <taxon>Eukaryota</taxon>
        <taxon>Fungi</taxon>
        <taxon>Dikarya</taxon>
        <taxon>Basidiomycota</taxon>
        <taxon>Agaricomycotina</taxon>
        <taxon>Agaricomycetes</taxon>
        <taxon>Cantharellales</taxon>
        <taxon>Tulasnellaceae</taxon>
        <taxon>Tulasnella</taxon>
    </lineage>
</organism>
<reference evidence="3" key="2">
    <citation type="submission" date="2015-01" db="EMBL/GenBank/DDBJ databases">
        <title>Evolutionary Origins and Diversification of the Mycorrhizal Mutualists.</title>
        <authorList>
            <consortium name="DOE Joint Genome Institute"/>
            <consortium name="Mycorrhizal Genomics Consortium"/>
            <person name="Kohler A."/>
            <person name="Kuo A."/>
            <person name="Nagy L.G."/>
            <person name="Floudas D."/>
            <person name="Copeland A."/>
            <person name="Barry K.W."/>
            <person name="Cichocki N."/>
            <person name="Veneault-Fourrey C."/>
            <person name="LaButti K."/>
            <person name="Lindquist E.A."/>
            <person name="Lipzen A."/>
            <person name="Lundell T."/>
            <person name="Morin E."/>
            <person name="Murat C."/>
            <person name="Riley R."/>
            <person name="Ohm R."/>
            <person name="Sun H."/>
            <person name="Tunlid A."/>
            <person name="Henrissat B."/>
            <person name="Grigoriev I.V."/>
            <person name="Hibbett D.S."/>
            <person name="Martin F."/>
        </authorList>
    </citation>
    <scope>NUCLEOTIDE SEQUENCE [LARGE SCALE GENOMIC DNA]</scope>
    <source>
        <strain evidence="3">MUT 4182</strain>
    </source>
</reference>
<dbReference type="Proteomes" id="UP000054248">
    <property type="component" value="Unassembled WGS sequence"/>
</dbReference>
<dbReference type="EMBL" id="KN822980">
    <property type="protein sequence ID" value="KIO29667.1"/>
    <property type="molecule type" value="Genomic_DNA"/>
</dbReference>
<evidence type="ECO:0000256" key="1">
    <source>
        <dbReference type="SAM" id="MobiDB-lite"/>
    </source>
</evidence>
<proteinExistence type="predicted"/>
<name>A0A0C3M7J6_9AGAM</name>
<keyword evidence="3" id="KW-1185">Reference proteome</keyword>
<feature type="compositionally biased region" description="Basic and acidic residues" evidence="1">
    <location>
        <begin position="1"/>
        <end position="13"/>
    </location>
</feature>
<feature type="region of interest" description="Disordered" evidence="1">
    <location>
        <begin position="1"/>
        <end position="29"/>
    </location>
</feature>
<dbReference type="HOGENOM" id="CLU_2514300_0_0_1"/>